<dbReference type="OrthoDB" id="249269at2759"/>
<organism evidence="2 3">
    <name type="scientific">Trypanosoma conorhini</name>
    <dbReference type="NCBI Taxonomy" id="83891"/>
    <lineage>
        <taxon>Eukaryota</taxon>
        <taxon>Discoba</taxon>
        <taxon>Euglenozoa</taxon>
        <taxon>Kinetoplastea</taxon>
        <taxon>Metakinetoplastina</taxon>
        <taxon>Trypanosomatida</taxon>
        <taxon>Trypanosomatidae</taxon>
        <taxon>Trypanosoma</taxon>
    </lineage>
</organism>
<keyword evidence="3" id="KW-1185">Reference proteome</keyword>
<proteinExistence type="predicted"/>
<sequence length="391" mass="42124">MQRSVSGDVVSDLSTASPEAALRRRPLFTLGWETVLAEEGAAQTAATLLHDDDGGMPAVGGEADSGEQAALNGRAAAAAQAATVEEVQRRAAWGVLRRVDAPAAGNVFAPTAEAAVRAEVRWWTPPVTPHRPTPAASPPAWTRPSFVGDGPPPQPSARAGGVIQLQEVFPAIGGRRRRRVGGAGASGGDTADRWLREPQEVGAVGPGAWELERFLPGGPGQGSARVVDDVQAAITTAERGEETSPASEEERSTFSWQELMQAVGRRDIEEAVMGGRRREEALQAREASEPRQLHWPQEEPRYSGEGPVLLQREKIAADAEAVGEMQRRARELAHRVLMAERALAEERAECAALREDLARCLEAVELPLQANMNALRELRSENRRLSRWLGL</sequence>
<reference evidence="2 3" key="1">
    <citation type="journal article" date="2018" name="BMC Genomics">
        <title>Genomic comparison of Trypanosoma conorhini and Trypanosoma rangeli to Trypanosoma cruzi strains of high and low virulence.</title>
        <authorList>
            <person name="Bradwell K.R."/>
            <person name="Koparde V.N."/>
            <person name="Matveyev A.V."/>
            <person name="Serrano M.G."/>
            <person name="Alves J.M."/>
            <person name="Parikh H."/>
            <person name="Huang B."/>
            <person name="Lee V."/>
            <person name="Espinosa-Alvarez O."/>
            <person name="Ortiz P.A."/>
            <person name="Costa-Martins A.G."/>
            <person name="Teixeira M.M."/>
            <person name="Buck G.A."/>
        </authorList>
    </citation>
    <scope>NUCLEOTIDE SEQUENCE [LARGE SCALE GENOMIC DNA]</scope>
    <source>
        <strain evidence="2 3">025E</strain>
    </source>
</reference>
<protein>
    <submittedName>
        <fullName evidence="2">Uncharacterized protein</fullName>
    </submittedName>
</protein>
<evidence type="ECO:0000313" key="3">
    <source>
        <dbReference type="Proteomes" id="UP000284403"/>
    </source>
</evidence>
<gene>
    <name evidence="2" type="ORF">Tco025E_01333</name>
</gene>
<accession>A0A422Q8R7</accession>
<dbReference type="EMBL" id="MKKU01000045">
    <property type="protein sequence ID" value="RNF26373.1"/>
    <property type="molecule type" value="Genomic_DNA"/>
</dbReference>
<comment type="caution">
    <text evidence="2">The sequence shown here is derived from an EMBL/GenBank/DDBJ whole genome shotgun (WGS) entry which is preliminary data.</text>
</comment>
<keyword evidence="1" id="KW-0175">Coiled coil</keyword>
<evidence type="ECO:0000313" key="2">
    <source>
        <dbReference type="EMBL" id="RNF26373.1"/>
    </source>
</evidence>
<name>A0A422Q8R7_9TRYP</name>
<feature type="coiled-coil region" evidence="1">
    <location>
        <begin position="329"/>
        <end position="363"/>
    </location>
</feature>
<dbReference type="Proteomes" id="UP000284403">
    <property type="component" value="Unassembled WGS sequence"/>
</dbReference>
<dbReference type="AlphaFoldDB" id="A0A422Q8R7"/>
<dbReference type="RefSeq" id="XP_029231579.1">
    <property type="nucleotide sequence ID" value="XM_029368271.1"/>
</dbReference>
<dbReference type="GeneID" id="40314944"/>
<evidence type="ECO:0000256" key="1">
    <source>
        <dbReference type="SAM" id="Coils"/>
    </source>
</evidence>